<feature type="compositionally biased region" description="Polar residues" evidence="3">
    <location>
        <begin position="1"/>
        <end position="12"/>
    </location>
</feature>
<keyword evidence="2" id="KW-0560">Oxidoreductase</keyword>
<dbReference type="PANTHER" id="PTHR30466:SF1">
    <property type="entry name" value="FMN REDUCTASE (NADH) RUTF"/>
    <property type="match status" value="1"/>
</dbReference>
<evidence type="ECO:0000313" key="6">
    <source>
        <dbReference type="Proteomes" id="UP001595836"/>
    </source>
</evidence>
<dbReference type="PANTHER" id="PTHR30466">
    <property type="entry name" value="FLAVIN REDUCTASE"/>
    <property type="match status" value="1"/>
</dbReference>
<dbReference type="RefSeq" id="WP_344988811.1">
    <property type="nucleotide sequence ID" value="NZ_BAABCD010000006.1"/>
</dbReference>
<comment type="caution">
    <text evidence="5">The sequence shown here is derived from an EMBL/GenBank/DDBJ whole genome shotgun (WGS) entry which is preliminary data.</text>
</comment>
<evidence type="ECO:0000259" key="4">
    <source>
        <dbReference type="SMART" id="SM00903"/>
    </source>
</evidence>
<dbReference type="SMART" id="SM00903">
    <property type="entry name" value="Flavin_Reduct"/>
    <property type="match status" value="1"/>
</dbReference>
<dbReference type="Gene3D" id="2.30.110.10">
    <property type="entry name" value="Electron Transport, Fmn-binding Protein, Chain A"/>
    <property type="match status" value="1"/>
</dbReference>
<dbReference type="InterPro" id="IPR050268">
    <property type="entry name" value="NADH-dep_flavin_reductase"/>
</dbReference>
<dbReference type="EMBL" id="JBHSHP010000009">
    <property type="protein sequence ID" value="MFC4754042.1"/>
    <property type="molecule type" value="Genomic_DNA"/>
</dbReference>
<keyword evidence="6" id="KW-1185">Reference proteome</keyword>
<dbReference type="InterPro" id="IPR012349">
    <property type="entry name" value="Split_barrel_FMN-bd"/>
</dbReference>
<evidence type="ECO:0000256" key="2">
    <source>
        <dbReference type="ARBA" id="ARBA00023002"/>
    </source>
</evidence>
<dbReference type="Pfam" id="PF01613">
    <property type="entry name" value="Flavin_Reduct"/>
    <property type="match status" value="1"/>
</dbReference>
<feature type="region of interest" description="Disordered" evidence="3">
    <location>
        <begin position="1"/>
        <end position="28"/>
    </location>
</feature>
<dbReference type="InterPro" id="IPR002563">
    <property type="entry name" value="Flavin_Rdtase-like_dom"/>
</dbReference>
<accession>A0ABV9PMH7</accession>
<dbReference type="SUPFAM" id="SSF50475">
    <property type="entry name" value="FMN-binding split barrel"/>
    <property type="match status" value="1"/>
</dbReference>
<dbReference type="Proteomes" id="UP001595836">
    <property type="component" value="Unassembled WGS sequence"/>
</dbReference>
<comment type="similarity">
    <text evidence="1">Belongs to the non-flavoprotein flavin reductase family.</text>
</comment>
<feature type="domain" description="Flavin reductase like" evidence="4">
    <location>
        <begin position="23"/>
        <end position="168"/>
    </location>
</feature>
<name>A0ABV9PMH7_9ACTN</name>
<sequence length="174" mass="18407">MPEHPSLSTARPSVSRETHRRAMRTHPAGVTIVTLDGSDGPVGFTASSPSSLSAEPALISFNVGISSSSLAAVLEARTAVVHLLGEGDEHLALRFAGPSHLRFADTALWTRAETGEPLIHGGRVRLRVALDRLVPAGDHVLVIARLLDAWFDDEPADPLVILDGGFRSVSSSAH</sequence>
<evidence type="ECO:0000256" key="1">
    <source>
        <dbReference type="ARBA" id="ARBA00008898"/>
    </source>
</evidence>
<gene>
    <name evidence="5" type="ORF">ACFO7U_04500</name>
</gene>
<evidence type="ECO:0000313" key="5">
    <source>
        <dbReference type="EMBL" id="MFC4754042.1"/>
    </source>
</evidence>
<protein>
    <submittedName>
        <fullName evidence="5">Flavin reductase family protein</fullName>
    </submittedName>
</protein>
<organism evidence="5 6">
    <name type="scientific">Dietzia aurantiaca</name>
    <dbReference type="NCBI Taxonomy" id="983873"/>
    <lineage>
        <taxon>Bacteria</taxon>
        <taxon>Bacillati</taxon>
        <taxon>Actinomycetota</taxon>
        <taxon>Actinomycetes</taxon>
        <taxon>Mycobacteriales</taxon>
        <taxon>Dietziaceae</taxon>
        <taxon>Dietzia</taxon>
    </lineage>
</organism>
<evidence type="ECO:0000256" key="3">
    <source>
        <dbReference type="SAM" id="MobiDB-lite"/>
    </source>
</evidence>
<proteinExistence type="inferred from homology"/>
<reference evidence="6" key="1">
    <citation type="journal article" date="2019" name="Int. J. Syst. Evol. Microbiol.">
        <title>The Global Catalogue of Microorganisms (GCM) 10K type strain sequencing project: providing services to taxonomists for standard genome sequencing and annotation.</title>
        <authorList>
            <consortium name="The Broad Institute Genomics Platform"/>
            <consortium name="The Broad Institute Genome Sequencing Center for Infectious Disease"/>
            <person name="Wu L."/>
            <person name="Ma J."/>
        </authorList>
    </citation>
    <scope>NUCLEOTIDE SEQUENCE [LARGE SCALE GENOMIC DNA]</scope>
    <source>
        <strain evidence="6">JCM 11882</strain>
    </source>
</reference>